<dbReference type="PANTHER" id="PTHR31735">
    <property type="entry name" value="VACUOLAR MEMBRANE PROTEIN YPL162C"/>
    <property type="match status" value="1"/>
</dbReference>
<organism evidence="3 4">
    <name type="scientific">Dioszegia hungarica</name>
    <dbReference type="NCBI Taxonomy" id="4972"/>
    <lineage>
        <taxon>Eukaryota</taxon>
        <taxon>Fungi</taxon>
        <taxon>Dikarya</taxon>
        <taxon>Basidiomycota</taxon>
        <taxon>Agaricomycotina</taxon>
        <taxon>Tremellomycetes</taxon>
        <taxon>Tremellales</taxon>
        <taxon>Bulleribasidiaceae</taxon>
        <taxon>Dioszegia</taxon>
    </lineage>
</organism>
<dbReference type="Proteomes" id="UP001164286">
    <property type="component" value="Unassembled WGS sequence"/>
</dbReference>
<feature type="transmembrane region" description="Helical" evidence="2">
    <location>
        <begin position="20"/>
        <end position="40"/>
    </location>
</feature>
<dbReference type="InterPro" id="IPR022127">
    <property type="entry name" value="STIMATE/YPL162C"/>
</dbReference>
<dbReference type="RefSeq" id="XP_052944031.1">
    <property type="nucleotide sequence ID" value="XM_053090354.1"/>
</dbReference>
<feature type="region of interest" description="Disordered" evidence="1">
    <location>
        <begin position="230"/>
        <end position="259"/>
    </location>
</feature>
<evidence type="ECO:0000256" key="2">
    <source>
        <dbReference type="SAM" id="Phobius"/>
    </source>
</evidence>
<proteinExistence type="predicted"/>
<evidence type="ECO:0000256" key="1">
    <source>
        <dbReference type="SAM" id="MobiDB-lite"/>
    </source>
</evidence>
<sequence length="259" mass="28335">MLPIVEPPPPEDPSRCQLLGPTALAVQGAMGILVIASLVAKRHFERRKRPWRIWLLDVGKQLVGQAVLHASNLLISGLIAEGQHNNPCSTYFLNILIDTTIGVAILYFALKAATHLMEKHTGLDGLQSGYYGDPPKFRNWWHQLIPYLTAVLVMKIVVLLPLTLPGISTVLLRFAHATIEYLSPSLQVIFVMMVFPLILNTLQFLLVDQVIKAGKADVVADGYERVDEEAILPKPTPQNSVPSSPLLAAADSVGGKRGT</sequence>
<keyword evidence="2" id="KW-1133">Transmembrane helix</keyword>
<feature type="transmembrane region" description="Helical" evidence="2">
    <location>
        <begin position="144"/>
        <end position="164"/>
    </location>
</feature>
<keyword evidence="2" id="KW-0472">Membrane</keyword>
<comment type="caution">
    <text evidence="3">The sequence shown here is derived from an EMBL/GenBank/DDBJ whole genome shotgun (WGS) entry which is preliminary data.</text>
</comment>
<accession>A0AA38H895</accession>
<protein>
    <submittedName>
        <fullName evidence="3">Vacuolar membrane protein-domain-containing protein</fullName>
    </submittedName>
</protein>
<dbReference type="GeneID" id="77729559"/>
<dbReference type="GO" id="GO:0016020">
    <property type="term" value="C:membrane"/>
    <property type="evidence" value="ECO:0007669"/>
    <property type="project" value="TreeGrafter"/>
</dbReference>
<gene>
    <name evidence="3" type="ORF">MKK02DRAFT_38927</name>
</gene>
<dbReference type="EMBL" id="JAKWFO010000008">
    <property type="protein sequence ID" value="KAI9634254.1"/>
    <property type="molecule type" value="Genomic_DNA"/>
</dbReference>
<keyword evidence="2" id="KW-0812">Transmembrane</keyword>
<evidence type="ECO:0000313" key="3">
    <source>
        <dbReference type="EMBL" id="KAI9634254.1"/>
    </source>
</evidence>
<feature type="transmembrane region" description="Helical" evidence="2">
    <location>
        <begin position="91"/>
        <end position="110"/>
    </location>
</feature>
<reference evidence="3" key="1">
    <citation type="journal article" date="2022" name="G3 (Bethesda)">
        <title>High quality genome of the basidiomycete yeast Dioszegia hungarica PDD-24b-2 isolated from cloud water.</title>
        <authorList>
            <person name="Jarrige D."/>
            <person name="Haridas S."/>
            <person name="Bleykasten-Grosshans C."/>
            <person name="Joly M."/>
            <person name="Nadalig T."/>
            <person name="Sancelme M."/>
            <person name="Vuilleumier S."/>
            <person name="Grigoriev I.V."/>
            <person name="Amato P."/>
            <person name="Bringel F."/>
        </authorList>
    </citation>
    <scope>NUCLEOTIDE SEQUENCE</scope>
    <source>
        <strain evidence="3">PDD-24b-2</strain>
    </source>
</reference>
<dbReference type="PANTHER" id="PTHR31735:SF1">
    <property type="entry name" value="VACUOLAR MEMBRANE PROTEIN YPL162C"/>
    <property type="match status" value="1"/>
</dbReference>
<name>A0AA38H895_9TREE</name>
<evidence type="ECO:0000313" key="4">
    <source>
        <dbReference type="Proteomes" id="UP001164286"/>
    </source>
</evidence>
<feature type="transmembrane region" description="Helical" evidence="2">
    <location>
        <begin position="184"/>
        <end position="207"/>
    </location>
</feature>
<dbReference type="Pfam" id="PF12400">
    <property type="entry name" value="STIMATE"/>
    <property type="match status" value="1"/>
</dbReference>
<keyword evidence="4" id="KW-1185">Reference proteome</keyword>
<dbReference type="AlphaFoldDB" id="A0AA38H895"/>